<protein>
    <submittedName>
        <fullName evidence="2">Uncharacterized protein</fullName>
    </submittedName>
</protein>
<proteinExistence type="predicted"/>
<dbReference type="EMBL" id="KE720894">
    <property type="protein sequence ID" value="ERF74161.1"/>
    <property type="molecule type" value="Genomic_DNA"/>
</dbReference>
<name>U1GQD5_ENDPU</name>
<dbReference type="RefSeq" id="XP_007800212.1">
    <property type="nucleotide sequence ID" value="XM_007802021.1"/>
</dbReference>
<keyword evidence="3" id="KW-1185">Reference proteome</keyword>
<dbReference type="OrthoDB" id="4155281at2759"/>
<evidence type="ECO:0000313" key="3">
    <source>
        <dbReference type="Proteomes" id="UP000019373"/>
    </source>
</evidence>
<evidence type="ECO:0000256" key="1">
    <source>
        <dbReference type="SAM" id="MobiDB-lite"/>
    </source>
</evidence>
<evidence type="ECO:0000313" key="2">
    <source>
        <dbReference type="EMBL" id="ERF74161.1"/>
    </source>
</evidence>
<organism evidence="2 3">
    <name type="scientific">Endocarpon pusillum (strain Z07020 / HMAS-L-300199)</name>
    <name type="common">Lichen-forming fungus</name>
    <dbReference type="NCBI Taxonomy" id="1263415"/>
    <lineage>
        <taxon>Eukaryota</taxon>
        <taxon>Fungi</taxon>
        <taxon>Dikarya</taxon>
        <taxon>Ascomycota</taxon>
        <taxon>Pezizomycotina</taxon>
        <taxon>Eurotiomycetes</taxon>
        <taxon>Chaetothyriomycetidae</taxon>
        <taxon>Verrucariales</taxon>
        <taxon>Verrucariaceae</taxon>
        <taxon>Endocarpon</taxon>
    </lineage>
</organism>
<feature type="region of interest" description="Disordered" evidence="1">
    <location>
        <begin position="106"/>
        <end position="130"/>
    </location>
</feature>
<sequence>MPPAVVVNITVHANRVDHSVDITGVPYEAGLRQSLISVDNARATHGRIEPTEAVLSLKDAAGRTYTSSSYITLIWWFWGETISNREDFYITEDLPTGCNAMLRRTSDDGKPQKKALPLFTKPQTNDSTRPLPPNIGFFNLRLSGVNTELLTEAFEVAAPQQRGAHSRLKL</sequence>
<accession>U1GQD5</accession>
<dbReference type="HOGENOM" id="CLU_1570641_0_0_1"/>
<reference evidence="3" key="1">
    <citation type="journal article" date="2014" name="BMC Genomics">
        <title>Genome characteristics reveal the impact of lichenization on lichen-forming fungus Endocarpon pusillum Hedwig (Verrucariales, Ascomycota).</title>
        <authorList>
            <person name="Wang Y.-Y."/>
            <person name="Liu B."/>
            <person name="Zhang X.-Y."/>
            <person name="Zhou Q.-M."/>
            <person name="Zhang T."/>
            <person name="Li H."/>
            <person name="Yu Y.-F."/>
            <person name="Zhang X.-L."/>
            <person name="Hao X.-Y."/>
            <person name="Wang M."/>
            <person name="Wang L."/>
            <person name="Wei J.-C."/>
        </authorList>
    </citation>
    <scope>NUCLEOTIDE SEQUENCE [LARGE SCALE GENOMIC DNA]</scope>
    <source>
        <strain evidence="3">Z07020 / HMAS-L-300199</strain>
    </source>
</reference>
<dbReference type="AlphaFoldDB" id="U1GQD5"/>
<gene>
    <name evidence="2" type="ORF">EPUS_08900</name>
</gene>
<dbReference type="Proteomes" id="UP000019373">
    <property type="component" value="Unassembled WGS sequence"/>
</dbReference>
<dbReference type="GeneID" id="19243740"/>